<dbReference type="EMBL" id="VGJX01000077">
    <property type="protein sequence ID" value="MBM3273919.1"/>
    <property type="molecule type" value="Genomic_DNA"/>
</dbReference>
<dbReference type="GO" id="GO:0016757">
    <property type="term" value="F:glycosyltransferase activity"/>
    <property type="evidence" value="ECO:0007669"/>
    <property type="project" value="InterPro"/>
</dbReference>
<dbReference type="Gene3D" id="3.40.50.2000">
    <property type="entry name" value="Glycogen Phosphorylase B"/>
    <property type="match status" value="2"/>
</dbReference>
<evidence type="ECO:0000313" key="3">
    <source>
        <dbReference type="EMBL" id="MBM3273919.1"/>
    </source>
</evidence>
<comment type="caution">
    <text evidence="3">The sequence shown here is derived from an EMBL/GenBank/DDBJ whole genome shotgun (WGS) entry which is preliminary data.</text>
</comment>
<dbReference type="InterPro" id="IPR001296">
    <property type="entry name" value="Glyco_trans_1"/>
</dbReference>
<dbReference type="SUPFAM" id="SSF53756">
    <property type="entry name" value="UDP-Glycosyltransferase/glycogen phosphorylase"/>
    <property type="match status" value="1"/>
</dbReference>
<dbReference type="AlphaFoldDB" id="A0A938BM53"/>
<dbReference type="Pfam" id="PF13477">
    <property type="entry name" value="Glyco_trans_4_2"/>
    <property type="match status" value="1"/>
</dbReference>
<organism evidence="3 4">
    <name type="scientific">Candidatus Tanganyikabacteria bacterium</name>
    <dbReference type="NCBI Taxonomy" id="2961651"/>
    <lineage>
        <taxon>Bacteria</taxon>
        <taxon>Bacillati</taxon>
        <taxon>Candidatus Sericytochromatia</taxon>
        <taxon>Candidatus Tanganyikabacteria</taxon>
    </lineage>
</organism>
<gene>
    <name evidence="3" type="ORF">FJZ00_02110</name>
</gene>
<feature type="domain" description="Glycosyltransferase subfamily 4-like N-terminal" evidence="2">
    <location>
        <begin position="2"/>
        <end position="157"/>
    </location>
</feature>
<evidence type="ECO:0000259" key="1">
    <source>
        <dbReference type="Pfam" id="PF00534"/>
    </source>
</evidence>
<proteinExistence type="predicted"/>
<dbReference type="Pfam" id="PF00534">
    <property type="entry name" value="Glycos_transf_1"/>
    <property type="match status" value="1"/>
</dbReference>
<evidence type="ECO:0000313" key="4">
    <source>
        <dbReference type="Proteomes" id="UP000703893"/>
    </source>
</evidence>
<name>A0A938BM53_9BACT</name>
<evidence type="ECO:0000259" key="2">
    <source>
        <dbReference type="Pfam" id="PF13477"/>
    </source>
</evidence>
<reference evidence="3 4" key="1">
    <citation type="submission" date="2019-03" db="EMBL/GenBank/DDBJ databases">
        <title>Lake Tanganyika Metagenome-Assembled Genomes (MAGs).</title>
        <authorList>
            <person name="Tran P."/>
        </authorList>
    </citation>
    <scope>NUCLEOTIDE SEQUENCE [LARGE SCALE GENOMIC DNA]</scope>
    <source>
        <strain evidence="3">K_DeepCast_65m_m2_236</strain>
    </source>
</reference>
<dbReference type="Proteomes" id="UP000703893">
    <property type="component" value="Unassembled WGS sequence"/>
</dbReference>
<protein>
    <submittedName>
        <fullName evidence="3">Glycosyltransferase</fullName>
    </submittedName>
</protein>
<feature type="domain" description="Glycosyl transferase family 1" evidence="1">
    <location>
        <begin position="286"/>
        <end position="370"/>
    </location>
</feature>
<accession>A0A938BM53</accession>
<dbReference type="PANTHER" id="PTHR12526">
    <property type="entry name" value="GLYCOSYLTRANSFERASE"/>
    <property type="match status" value="1"/>
</dbReference>
<sequence>MKLLIVAPAESVHTARWSQLIADQGWDVHLFPAFDSGRNHGQLANVTVHHDVFAPGQARAPEARILGRAVPPIASVALRKALRALQPDRQATRLAALIDRLKPDILHAMELQGAGYLTLAARDRSPYFPRLVVSNWGSDIFHFGKQPEHRRRLVRLLAAADSYKCECERDVPLARELGFDGHIWPVFPNSGGFDLAELGRMRETPPSRRKVVMLKGYHGWAGRALVGLAALARCSAALQGYEVVVYSADDAVAARAEALARSGAFSLRILKSPVRRLIGTDIPGASERDVLEGHAAARISIGLSITDGASTSFLEALALGSFPIQSGTACADEWIEDGRSGILVAPENVEEIANAVSRALADDALVDQAAQRNWEIAHQRLDRAAIRRLTVDTYKGLVG</sequence>
<dbReference type="InterPro" id="IPR028098">
    <property type="entry name" value="Glyco_trans_4-like_N"/>
</dbReference>